<dbReference type="InterPro" id="IPR011712">
    <property type="entry name" value="Sig_transdc_His_kin_sub3_dim/P"/>
</dbReference>
<evidence type="ECO:0000256" key="7">
    <source>
        <dbReference type="ARBA" id="ARBA00022840"/>
    </source>
</evidence>
<keyword evidence="5" id="KW-0547">Nucleotide-binding</keyword>
<dbReference type="Proteomes" id="UP001183222">
    <property type="component" value="Unassembled WGS sequence"/>
</dbReference>
<keyword evidence="9" id="KW-0472">Membrane</keyword>
<name>A0ABU2KA40_9ACTN</name>
<evidence type="ECO:0000256" key="1">
    <source>
        <dbReference type="ARBA" id="ARBA00000085"/>
    </source>
</evidence>
<dbReference type="PANTHER" id="PTHR24421">
    <property type="entry name" value="NITRATE/NITRITE SENSOR PROTEIN NARX-RELATED"/>
    <property type="match status" value="1"/>
</dbReference>
<feature type="transmembrane region" description="Helical" evidence="9">
    <location>
        <begin position="137"/>
        <end position="155"/>
    </location>
</feature>
<evidence type="ECO:0000259" key="10">
    <source>
        <dbReference type="Pfam" id="PF07730"/>
    </source>
</evidence>
<dbReference type="Gene3D" id="1.20.5.1930">
    <property type="match status" value="1"/>
</dbReference>
<feature type="domain" description="Signal transduction histidine kinase subgroup 3 dimerisation and phosphoacceptor" evidence="10">
    <location>
        <begin position="219"/>
        <end position="284"/>
    </location>
</feature>
<evidence type="ECO:0000256" key="8">
    <source>
        <dbReference type="ARBA" id="ARBA00023012"/>
    </source>
</evidence>
<keyword evidence="8" id="KW-0902">Two-component regulatory system</keyword>
<evidence type="ECO:0000256" key="9">
    <source>
        <dbReference type="SAM" id="Phobius"/>
    </source>
</evidence>
<feature type="transmembrane region" description="Helical" evidence="9">
    <location>
        <begin position="167"/>
        <end position="186"/>
    </location>
</feature>
<evidence type="ECO:0000256" key="5">
    <source>
        <dbReference type="ARBA" id="ARBA00022741"/>
    </source>
</evidence>
<dbReference type="EMBL" id="JAVREI010000010">
    <property type="protein sequence ID" value="MDT0277061.1"/>
    <property type="molecule type" value="Genomic_DNA"/>
</dbReference>
<gene>
    <name evidence="11" type="ORF">RM425_14220</name>
</gene>
<proteinExistence type="predicted"/>
<dbReference type="InterPro" id="IPR036890">
    <property type="entry name" value="HATPase_C_sf"/>
</dbReference>
<dbReference type="PANTHER" id="PTHR24421:SF10">
    <property type="entry name" value="NITRATE_NITRITE SENSOR PROTEIN NARQ"/>
    <property type="match status" value="1"/>
</dbReference>
<dbReference type="SUPFAM" id="SSF55874">
    <property type="entry name" value="ATPase domain of HSP90 chaperone/DNA topoisomerase II/histidine kinase"/>
    <property type="match status" value="1"/>
</dbReference>
<feature type="transmembrane region" description="Helical" evidence="9">
    <location>
        <begin position="81"/>
        <end position="98"/>
    </location>
</feature>
<evidence type="ECO:0000256" key="2">
    <source>
        <dbReference type="ARBA" id="ARBA00012438"/>
    </source>
</evidence>
<keyword evidence="4" id="KW-0808">Transferase</keyword>
<dbReference type="RefSeq" id="WP_311345873.1">
    <property type="nucleotide sequence ID" value="NZ_JAVREI010000010.1"/>
</dbReference>
<protein>
    <recommendedName>
        <fullName evidence="2">histidine kinase</fullName>
        <ecNumber evidence="2">2.7.13.3</ecNumber>
    </recommendedName>
</protein>
<evidence type="ECO:0000256" key="4">
    <source>
        <dbReference type="ARBA" id="ARBA00022679"/>
    </source>
</evidence>
<feature type="transmembrane region" description="Helical" evidence="9">
    <location>
        <begin position="50"/>
        <end position="69"/>
    </location>
</feature>
<evidence type="ECO:0000313" key="11">
    <source>
        <dbReference type="EMBL" id="MDT0277061.1"/>
    </source>
</evidence>
<dbReference type="CDD" id="cd16917">
    <property type="entry name" value="HATPase_UhpB-NarQ-NarX-like"/>
    <property type="match status" value="1"/>
</dbReference>
<keyword evidence="6 11" id="KW-0418">Kinase</keyword>
<dbReference type="Pfam" id="PF07730">
    <property type="entry name" value="HisKA_3"/>
    <property type="match status" value="1"/>
</dbReference>
<keyword evidence="9" id="KW-0812">Transmembrane</keyword>
<keyword evidence="7" id="KW-0067">ATP-binding</keyword>
<comment type="catalytic activity">
    <reaction evidence="1">
        <text>ATP + protein L-histidine = ADP + protein N-phospho-L-histidine.</text>
        <dbReference type="EC" id="2.7.13.3"/>
    </reaction>
</comment>
<keyword evidence="12" id="KW-1185">Reference proteome</keyword>
<accession>A0ABU2KA40</accession>
<keyword evidence="9" id="KW-1133">Transmembrane helix</keyword>
<evidence type="ECO:0000313" key="12">
    <source>
        <dbReference type="Proteomes" id="UP001183222"/>
    </source>
</evidence>
<evidence type="ECO:0000256" key="3">
    <source>
        <dbReference type="ARBA" id="ARBA00022553"/>
    </source>
</evidence>
<keyword evidence="3" id="KW-0597">Phosphoprotein</keyword>
<dbReference type="GO" id="GO:0016301">
    <property type="term" value="F:kinase activity"/>
    <property type="evidence" value="ECO:0007669"/>
    <property type="project" value="UniProtKB-KW"/>
</dbReference>
<reference evidence="12" key="1">
    <citation type="submission" date="2023-07" db="EMBL/GenBank/DDBJ databases">
        <title>30 novel species of actinomycetes from the DSMZ collection.</title>
        <authorList>
            <person name="Nouioui I."/>
        </authorList>
    </citation>
    <scope>NUCLEOTIDE SEQUENCE [LARGE SCALE GENOMIC DNA]</scope>
    <source>
        <strain evidence="12">DSM 46792</strain>
    </source>
</reference>
<dbReference type="EC" id="2.7.13.3" evidence="2"/>
<evidence type="ECO:0000256" key="6">
    <source>
        <dbReference type="ARBA" id="ARBA00022777"/>
    </source>
</evidence>
<feature type="transmembrane region" description="Helical" evidence="9">
    <location>
        <begin position="105"/>
        <end position="131"/>
    </location>
</feature>
<dbReference type="Gene3D" id="3.30.565.10">
    <property type="entry name" value="Histidine kinase-like ATPase, C-terminal domain"/>
    <property type="match status" value="1"/>
</dbReference>
<organism evidence="11 12">
    <name type="scientific">Blastococcus goldschmidtiae</name>
    <dbReference type="NCBI Taxonomy" id="3075546"/>
    <lineage>
        <taxon>Bacteria</taxon>
        <taxon>Bacillati</taxon>
        <taxon>Actinomycetota</taxon>
        <taxon>Actinomycetes</taxon>
        <taxon>Geodermatophilales</taxon>
        <taxon>Geodermatophilaceae</taxon>
        <taxon>Blastococcus</taxon>
    </lineage>
</organism>
<dbReference type="InterPro" id="IPR050482">
    <property type="entry name" value="Sensor_HK_TwoCompSys"/>
</dbReference>
<sequence>MSTALRPPARPHPGVDHPSLVPALLLADSLSPGADDDGERRPVRRSVRDWLVDVAVFLVAVGLGLLLLFESSARPQPPSDGVLVADLVLGLIGCLLLWGRRRRPVAVAAVLALVGAFSATSGVAVLIALFTVAVHRTWRTVLVLGAVNLVAFVVYDQLRPDPDLPRLLTLALGAVLTAAVVAWGMFVRARRQLVVSLRDRAVRAENEQRLRVDQARQLERTRIAREMHDVLAHRLSLLSMHAGALEYRPGAAPAEIAQAAGVIRASARGALEDLREVIGVLRDTGDGTLTDRPQPTLADLTALVEQSRTAGLRVRMEYRVPDVAAVPPVTGRTVYRVVQEALTNVRKHAWGTVACVRVTAEPGSGIEVEVTNPAPLGTDPGTPLPGSLPGSGTGLVGLVERVGLAGGSLEHGWTDEGDFRLRARLPWPQAPVPE</sequence>
<comment type="caution">
    <text evidence="11">The sequence shown here is derived from an EMBL/GenBank/DDBJ whole genome shotgun (WGS) entry which is preliminary data.</text>
</comment>